<keyword evidence="3" id="KW-1185">Reference proteome</keyword>
<sequence>MEPFALPEQLFPDAALGDFGRKFFTELSTGCGFPRGALRPAIAASFRDWRARPARARVPGSCTGRDRERSSKFLGDPCRC</sequence>
<dbReference type="EMBL" id="FCNZ02000009">
    <property type="protein sequence ID" value="SAL49756.1"/>
    <property type="molecule type" value="Genomic_DNA"/>
</dbReference>
<comment type="caution">
    <text evidence="2">The sequence shown here is derived from an EMBL/GenBank/DDBJ whole genome shotgun (WGS) entry which is preliminary data.</text>
</comment>
<protein>
    <submittedName>
        <fullName evidence="2">Uncharacterized protein</fullName>
    </submittedName>
</protein>
<name>A0A158HZN4_9BURK</name>
<organism evidence="2 3">
    <name type="scientific">Caballeronia telluris</name>
    <dbReference type="NCBI Taxonomy" id="326475"/>
    <lineage>
        <taxon>Bacteria</taxon>
        <taxon>Pseudomonadati</taxon>
        <taxon>Pseudomonadota</taxon>
        <taxon>Betaproteobacteria</taxon>
        <taxon>Burkholderiales</taxon>
        <taxon>Burkholderiaceae</taxon>
        <taxon>Caballeronia</taxon>
    </lineage>
</organism>
<proteinExistence type="predicted"/>
<reference evidence="2" key="1">
    <citation type="submission" date="2016-01" db="EMBL/GenBank/DDBJ databases">
        <authorList>
            <person name="Peeters Charlotte."/>
        </authorList>
    </citation>
    <scope>NUCLEOTIDE SEQUENCE</scope>
    <source>
        <strain evidence="2">LMG 22936</strain>
    </source>
</reference>
<feature type="region of interest" description="Disordered" evidence="1">
    <location>
        <begin position="57"/>
        <end position="80"/>
    </location>
</feature>
<evidence type="ECO:0000256" key="1">
    <source>
        <dbReference type="SAM" id="MobiDB-lite"/>
    </source>
</evidence>
<gene>
    <name evidence="2" type="ORF">AWB66_02814</name>
</gene>
<evidence type="ECO:0000313" key="2">
    <source>
        <dbReference type="EMBL" id="SAL49756.1"/>
    </source>
</evidence>
<dbReference type="STRING" id="326475.AWB66_02814"/>
<dbReference type="AlphaFoldDB" id="A0A158HZN4"/>
<accession>A0A158HZN4</accession>
<evidence type="ECO:0000313" key="3">
    <source>
        <dbReference type="Proteomes" id="UP000054717"/>
    </source>
</evidence>
<dbReference type="Proteomes" id="UP000054717">
    <property type="component" value="Unassembled WGS sequence"/>
</dbReference>